<dbReference type="EC" id="1.-.-.-" evidence="9"/>
<evidence type="ECO:0000313" key="9">
    <source>
        <dbReference type="EMBL" id="MFC3674891.1"/>
    </source>
</evidence>
<feature type="domain" description="Acyl-CoA oxidase/dehydrogenase middle" evidence="7">
    <location>
        <begin position="155"/>
        <end position="252"/>
    </location>
</feature>
<dbReference type="PROSITE" id="PS00072">
    <property type="entry name" value="ACYL_COA_DH_1"/>
    <property type="match status" value="1"/>
</dbReference>
<evidence type="ECO:0000256" key="1">
    <source>
        <dbReference type="ARBA" id="ARBA00001974"/>
    </source>
</evidence>
<reference evidence="10" key="1">
    <citation type="journal article" date="2019" name="Int. J. Syst. Evol. Microbiol.">
        <title>The Global Catalogue of Microorganisms (GCM) 10K type strain sequencing project: providing services to taxonomists for standard genome sequencing and annotation.</title>
        <authorList>
            <consortium name="The Broad Institute Genomics Platform"/>
            <consortium name="The Broad Institute Genome Sequencing Center for Infectious Disease"/>
            <person name="Wu L."/>
            <person name="Ma J."/>
        </authorList>
    </citation>
    <scope>NUCLEOTIDE SEQUENCE [LARGE SCALE GENOMIC DNA]</scope>
    <source>
        <strain evidence="10">KCTC 42182</strain>
    </source>
</reference>
<evidence type="ECO:0000313" key="10">
    <source>
        <dbReference type="Proteomes" id="UP001595711"/>
    </source>
</evidence>
<organism evidence="9 10">
    <name type="scientific">Ferrovibrio xuzhouensis</name>
    <dbReference type="NCBI Taxonomy" id="1576914"/>
    <lineage>
        <taxon>Bacteria</taxon>
        <taxon>Pseudomonadati</taxon>
        <taxon>Pseudomonadota</taxon>
        <taxon>Alphaproteobacteria</taxon>
        <taxon>Rhodospirillales</taxon>
        <taxon>Rhodospirillaceae</taxon>
        <taxon>Ferrovibrio</taxon>
    </lineage>
</organism>
<name>A0ABV7VBT3_9PROT</name>
<comment type="caution">
    <text evidence="9">The sequence shown here is derived from an EMBL/GenBank/DDBJ whole genome shotgun (WGS) entry which is preliminary data.</text>
</comment>
<evidence type="ECO:0000256" key="5">
    <source>
        <dbReference type="RuleBase" id="RU362125"/>
    </source>
</evidence>
<dbReference type="Gene3D" id="1.10.540.10">
    <property type="entry name" value="Acyl-CoA dehydrogenase/oxidase, N-terminal domain"/>
    <property type="match status" value="1"/>
</dbReference>
<accession>A0ABV7VBT3</accession>
<dbReference type="Proteomes" id="UP001595711">
    <property type="component" value="Unassembled WGS sequence"/>
</dbReference>
<dbReference type="PANTHER" id="PTHR43884">
    <property type="entry name" value="ACYL-COA DEHYDROGENASE"/>
    <property type="match status" value="1"/>
</dbReference>
<dbReference type="InterPro" id="IPR013786">
    <property type="entry name" value="AcylCoA_DH/ox_N"/>
</dbReference>
<feature type="domain" description="Acyl-CoA dehydrogenase/oxidase N-terminal" evidence="8">
    <location>
        <begin position="39"/>
        <end position="150"/>
    </location>
</feature>
<dbReference type="InterPro" id="IPR037069">
    <property type="entry name" value="AcylCoA_DH/ox_N_sf"/>
</dbReference>
<keyword evidence="3 5" id="KW-0285">Flavoprotein</keyword>
<evidence type="ECO:0000259" key="8">
    <source>
        <dbReference type="Pfam" id="PF02771"/>
    </source>
</evidence>
<proteinExistence type="inferred from homology"/>
<keyword evidence="5 9" id="KW-0560">Oxidoreductase</keyword>
<keyword evidence="4 5" id="KW-0274">FAD</keyword>
<dbReference type="InterPro" id="IPR006091">
    <property type="entry name" value="Acyl-CoA_Oxase/DH_mid-dom"/>
</dbReference>
<dbReference type="EMBL" id="JBHRYJ010000001">
    <property type="protein sequence ID" value="MFC3674891.1"/>
    <property type="molecule type" value="Genomic_DNA"/>
</dbReference>
<dbReference type="Pfam" id="PF02771">
    <property type="entry name" value="Acyl-CoA_dh_N"/>
    <property type="match status" value="1"/>
</dbReference>
<dbReference type="Gene3D" id="2.40.110.10">
    <property type="entry name" value="Butyryl-CoA Dehydrogenase, subunit A, domain 2"/>
    <property type="match status" value="1"/>
</dbReference>
<dbReference type="RefSeq" id="WP_379722448.1">
    <property type="nucleotide sequence ID" value="NZ_JBHRYJ010000001.1"/>
</dbReference>
<evidence type="ECO:0000256" key="4">
    <source>
        <dbReference type="ARBA" id="ARBA00022827"/>
    </source>
</evidence>
<evidence type="ECO:0000259" key="7">
    <source>
        <dbReference type="Pfam" id="PF02770"/>
    </source>
</evidence>
<dbReference type="InterPro" id="IPR009075">
    <property type="entry name" value="AcylCo_DH/oxidase_C"/>
</dbReference>
<dbReference type="InterPro" id="IPR006089">
    <property type="entry name" value="Acyl-CoA_DH_CS"/>
</dbReference>
<protein>
    <submittedName>
        <fullName evidence="9">Acyl-CoA dehydrogenase family protein</fullName>
        <ecNumber evidence="9">1.-.-.-</ecNumber>
    </submittedName>
</protein>
<gene>
    <name evidence="9" type="ORF">ACFOOQ_04995</name>
</gene>
<sequence length="416" mass="45555">MMPSCVFCERGSTAPASCRRSFPGPSAKARKGKAIMYLTEDQQLFRDAVRKMAEKEIAPIAAEIDDTDRFPKELVPIFGDMGLLQMWVPEQYGGPGGNLTSVCLAKEEVARVSEAASLMVGNNSIGMILPLLHFGSEEQRQRFLPEIAKGRTLTAVAMTEPHAGSDVGAMKTRAVRDGNAAYVLNGQKCYITFGSVADYILVFARTDPDAKGFDGISAFIVDTKTKGFRVGRNERKMGIHGIPNVEIFFDDMRVPVENMVGEEGKGFRAAMKILDLNRPTVGAISVGLAQGAIDVAIAYAKERKQFGRSISQFQGLQFMIADMAMQTEAARSLVYECARQVDNGDLRNLATMASMAKCFASDVAMKVTTDAVQILGGAGYMKDYPVERMMRDAKINQIFEGTNQIQRVIISRHLLQ</sequence>
<evidence type="ECO:0000259" key="6">
    <source>
        <dbReference type="Pfam" id="PF00441"/>
    </source>
</evidence>
<comment type="similarity">
    <text evidence="2 5">Belongs to the acyl-CoA dehydrogenase family.</text>
</comment>
<evidence type="ECO:0000256" key="2">
    <source>
        <dbReference type="ARBA" id="ARBA00009347"/>
    </source>
</evidence>
<dbReference type="Gene3D" id="1.20.140.10">
    <property type="entry name" value="Butyryl-CoA Dehydrogenase, subunit A, domain 3"/>
    <property type="match status" value="1"/>
</dbReference>
<dbReference type="InterPro" id="IPR009100">
    <property type="entry name" value="AcylCoA_DH/oxidase_NM_dom_sf"/>
</dbReference>
<dbReference type="InterPro" id="IPR036250">
    <property type="entry name" value="AcylCo_DH-like_C"/>
</dbReference>
<comment type="cofactor">
    <cofactor evidence="1 5">
        <name>FAD</name>
        <dbReference type="ChEBI" id="CHEBI:57692"/>
    </cofactor>
</comment>
<dbReference type="Pfam" id="PF00441">
    <property type="entry name" value="Acyl-CoA_dh_1"/>
    <property type="match status" value="1"/>
</dbReference>
<feature type="domain" description="Acyl-CoA dehydrogenase/oxidase C-terminal" evidence="6">
    <location>
        <begin position="264"/>
        <end position="415"/>
    </location>
</feature>
<dbReference type="GO" id="GO:0016491">
    <property type="term" value="F:oxidoreductase activity"/>
    <property type="evidence" value="ECO:0007669"/>
    <property type="project" value="UniProtKB-KW"/>
</dbReference>
<dbReference type="PIRSF" id="PIRSF016578">
    <property type="entry name" value="HsaA"/>
    <property type="match status" value="1"/>
</dbReference>
<dbReference type="Pfam" id="PF02770">
    <property type="entry name" value="Acyl-CoA_dh_M"/>
    <property type="match status" value="1"/>
</dbReference>
<dbReference type="SUPFAM" id="SSF56645">
    <property type="entry name" value="Acyl-CoA dehydrogenase NM domain-like"/>
    <property type="match status" value="1"/>
</dbReference>
<dbReference type="PROSITE" id="PS00073">
    <property type="entry name" value="ACYL_COA_DH_2"/>
    <property type="match status" value="1"/>
</dbReference>
<keyword evidence="10" id="KW-1185">Reference proteome</keyword>
<dbReference type="SUPFAM" id="SSF47203">
    <property type="entry name" value="Acyl-CoA dehydrogenase C-terminal domain-like"/>
    <property type="match status" value="1"/>
</dbReference>
<dbReference type="PANTHER" id="PTHR43884:SF12">
    <property type="entry name" value="ISOVALERYL-COA DEHYDROGENASE, MITOCHONDRIAL-RELATED"/>
    <property type="match status" value="1"/>
</dbReference>
<dbReference type="InterPro" id="IPR046373">
    <property type="entry name" value="Acyl-CoA_Oxase/DH_mid-dom_sf"/>
</dbReference>
<evidence type="ECO:0000256" key="3">
    <source>
        <dbReference type="ARBA" id="ARBA00022630"/>
    </source>
</evidence>